<organism evidence="2 3">
    <name type="scientific">Acuticoccus mangrovi</name>
    <dbReference type="NCBI Taxonomy" id="2796142"/>
    <lineage>
        <taxon>Bacteria</taxon>
        <taxon>Pseudomonadati</taxon>
        <taxon>Pseudomonadota</taxon>
        <taxon>Alphaproteobacteria</taxon>
        <taxon>Hyphomicrobiales</taxon>
        <taxon>Amorphaceae</taxon>
        <taxon>Acuticoccus</taxon>
    </lineage>
</organism>
<comment type="caution">
    <text evidence="2">The sequence shown here is derived from an EMBL/GenBank/DDBJ whole genome shotgun (WGS) entry which is preliminary data.</text>
</comment>
<dbReference type="RefSeq" id="WP_198882939.1">
    <property type="nucleotide sequence ID" value="NZ_JAEKJA010000012.1"/>
</dbReference>
<dbReference type="InterPro" id="IPR011852">
    <property type="entry name" value="TRAP_TAXI"/>
</dbReference>
<evidence type="ECO:0000313" key="2">
    <source>
        <dbReference type="EMBL" id="MBJ3777039.1"/>
    </source>
</evidence>
<dbReference type="EMBL" id="JAEKJA010000012">
    <property type="protein sequence ID" value="MBJ3777039.1"/>
    <property type="molecule type" value="Genomic_DNA"/>
</dbReference>
<dbReference type="Pfam" id="PF16868">
    <property type="entry name" value="NMT1_3"/>
    <property type="match status" value="1"/>
</dbReference>
<protein>
    <submittedName>
        <fullName evidence="2">TAXI family TRAP transporter solute-binding subunit</fullName>
    </submittedName>
</protein>
<accession>A0A934ISU4</accession>
<dbReference type="Gene3D" id="3.40.190.10">
    <property type="entry name" value="Periplasmic binding protein-like II"/>
    <property type="match status" value="2"/>
</dbReference>
<evidence type="ECO:0000313" key="3">
    <source>
        <dbReference type="Proteomes" id="UP000609531"/>
    </source>
</evidence>
<dbReference type="Proteomes" id="UP000609531">
    <property type="component" value="Unassembled WGS sequence"/>
</dbReference>
<keyword evidence="1" id="KW-0732">Signal</keyword>
<dbReference type="PANTHER" id="PTHR42941">
    <property type="entry name" value="SLL1037 PROTEIN"/>
    <property type="match status" value="1"/>
</dbReference>
<dbReference type="NCBIfam" id="TIGR02122">
    <property type="entry name" value="TRAP_TAXI"/>
    <property type="match status" value="1"/>
</dbReference>
<dbReference type="PANTHER" id="PTHR42941:SF1">
    <property type="entry name" value="SLL1037 PROTEIN"/>
    <property type="match status" value="1"/>
</dbReference>
<gene>
    <name evidence="2" type="ORF">JCR33_15130</name>
</gene>
<dbReference type="AlphaFoldDB" id="A0A934ISU4"/>
<name>A0A934ISU4_9HYPH</name>
<evidence type="ECO:0000256" key="1">
    <source>
        <dbReference type="SAM" id="SignalP"/>
    </source>
</evidence>
<feature type="signal peptide" evidence="1">
    <location>
        <begin position="1"/>
        <end position="21"/>
    </location>
</feature>
<dbReference type="SUPFAM" id="SSF53850">
    <property type="entry name" value="Periplasmic binding protein-like II"/>
    <property type="match status" value="1"/>
</dbReference>
<reference evidence="2" key="1">
    <citation type="submission" date="2020-12" db="EMBL/GenBank/DDBJ databases">
        <title>Bacterial taxonomy.</title>
        <authorList>
            <person name="Pan X."/>
        </authorList>
    </citation>
    <scope>NUCLEOTIDE SEQUENCE</scope>
    <source>
        <strain evidence="2">B2012</strain>
    </source>
</reference>
<feature type="chain" id="PRO_5037875854" evidence="1">
    <location>
        <begin position="22"/>
        <end position="372"/>
    </location>
</feature>
<proteinExistence type="predicted"/>
<keyword evidence="3" id="KW-1185">Reference proteome</keyword>
<sequence>MKLRNLGLAALAVALGGPALADDLPRSMVWSSYDVGSQGYSEASAIADAFGKKFGTRIRIQPSGTSIGRLQPLLGGRAAYGFLATETFFATEGTEDFARPDWGPQDLRVVAGRPGSTGMVTSQESGIETIAEVKGHRLALTAGNASINVKCAALLSFAGLTLDDVELVMFPTYAAAQASITNGEADVTCGATTSSAMYELEASPRGIKWLPVPASNTEGWEKLTAVAPFFAPYEETQGAGLSAEHPGHIVALRYPIIVTLADADDDAVYAFTKALDETYGLYKNATSVTDRWALEQSGVGPVDAPFHEGAIRYLKEKGIWTEKEEEWNARRLARLEALQAAWKTYKAENADLSEEDFVKGWTEKHDEVLASL</sequence>